<evidence type="ECO:0000256" key="1">
    <source>
        <dbReference type="ARBA" id="ARBA00004167"/>
    </source>
</evidence>
<reference evidence="8 10" key="2">
    <citation type="journal article" date="2013" name="Nature">
        <title>Insights into bilaterian evolution from three spiralian genomes.</title>
        <authorList>
            <person name="Simakov O."/>
            <person name="Marletaz F."/>
            <person name="Cho S.J."/>
            <person name="Edsinger-Gonzales E."/>
            <person name="Havlak P."/>
            <person name="Hellsten U."/>
            <person name="Kuo D.H."/>
            <person name="Larsson T."/>
            <person name="Lv J."/>
            <person name="Arendt D."/>
            <person name="Savage R."/>
            <person name="Osoegawa K."/>
            <person name="de Jong P."/>
            <person name="Grimwood J."/>
            <person name="Chapman J.A."/>
            <person name="Shapiro H."/>
            <person name="Aerts A."/>
            <person name="Otillar R.P."/>
            <person name="Terry A.Y."/>
            <person name="Boore J.L."/>
            <person name="Grigoriev I.V."/>
            <person name="Lindberg D.R."/>
            <person name="Seaver E.C."/>
            <person name="Weisblat D.A."/>
            <person name="Putnam N.H."/>
            <person name="Rokhsar D.S."/>
        </authorList>
    </citation>
    <scope>NUCLEOTIDE SEQUENCE</scope>
</reference>
<dbReference type="InterPro" id="IPR037724">
    <property type="entry name" value="C2E_Ferlin"/>
</dbReference>
<dbReference type="PANTHER" id="PTHR12546:SF33">
    <property type="entry name" value="SPERM VESICLE FUSION PROTEIN FER-1"/>
    <property type="match status" value="1"/>
</dbReference>
<dbReference type="PROSITE" id="PS50004">
    <property type="entry name" value="C2"/>
    <property type="match status" value="1"/>
</dbReference>
<evidence type="ECO:0000256" key="4">
    <source>
        <dbReference type="ARBA" id="ARBA00022989"/>
    </source>
</evidence>
<dbReference type="Pfam" id="PF00168">
    <property type="entry name" value="C2"/>
    <property type="match status" value="3"/>
</dbReference>
<evidence type="ECO:0000313" key="10">
    <source>
        <dbReference type="Proteomes" id="UP000015101"/>
    </source>
</evidence>
<evidence type="ECO:0000259" key="7">
    <source>
        <dbReference type="PROSITE" id="PS50004"/>
    </source>
</evidence>
<proteinExistence type="predicted"/>
<dbReference type="GeneID" id="20206233"/>
<dbReference type="SUPFAM" id="SSF49562">
    <property type="entry name" value="C2 domain (Calcium/lipid-binding domain, CaLB)"/>
    <property type="match status" value="2"/>
</dbReference>
<dbReference type="RefSeq" id="XP_009023856.1">
    <property type="nucleotide sequence ID" value="XM_009025608.1"/>
</dbReference>
<dbReference type="InterPro" id="IPR037725">
    <property type="entry name" value="C2F_Ferlin"/>
</dbReference>
<dbReference type="Pfam" id="PF16165">
    <property type="entry name" value="Ferlin_C"/>
    <property type="match status" value="1"/>
</dbReference>
<feature type="transmembrane region" description="Helical" evidence="6">
    <location>
        <begin position="398"/>
        <end position="420"/>
    </location>
</feature>
<keyword evidence="4 6" id="KW-1133">Transmembrane helix</keyword>
<dbReference type="InterPro" id="IPR037721">
    <property type="entry name" value="Ferlin"/>
</dbReference>
<accession>T1FBN4</accession>
<dbReference type="InterPro" id="IPR035892">
    <property type="entry name" value="C2_domain_sf"/>
</dbReference>
<dbReference type="EnsemblMetazoa" id="HelroT177417">
    <property type="protein sequence ID" value="HelroP177417"/>
    <property type="gene ID" value="HelroG177417"/>
</dbReference>
<dbReference type="InterPro" id="IPR055072">
    <property type="entry name" value="Ferlin_DSRM"/>
</dbReference>
<dbReference type="CTD" id="20206233"/>
<dbReference type="PANTHER" id="PTHR12546">
    <property type="entry name" value="FER-1-LIKE"/>
    <property type="match status" value="1"/>
</dbReference>
<gene>
    <name evidence="9" type="primary">20206233</name>
    <name evidence="8" type="ORF">HELRODRAFT_177417</name>
</gene>
<comment type="subcellular location">
    <subcellularLocation>
        <location evidence="1">Membrane</location>
        <topology evidence="1">Single-pass membrane protein</topology>
    </subcellularLocation>
</comment>
<keyword evidence="3" id="KW-0677">Repeat</keyword>
<dbReference type="OMA" id="FLHIMPH"/>
<evidence type="ECO:0000313" key="8">
    <source>
        <dbReference type="EMBL" id="ESN98172.1"/>
    </source>
</evidence>
<dbReference type="Pfam" id="PF22901">
    <property type="entry name" value="dsrm_Ferlin"/>
    <property type="match status" value="1"/>
</dbReference>
<dbReference type="InterPro" id="IPR032362">
    <property type="entry name" value="Ferlin_C"/>
</dbReference>
<evidence type="ECO:0000256" key="2">
    <source>
        <dbReference type="ARBA" id="ARBA00022692"/>
    </source>
</evidence>
<dbReference type="GO" id="GO:0016020">
    <property type="term" value="C:membrane"/>
    <property type="evidence" value="ECO:0007669"/>
    <property type="project" value="UniProtKB-SubCell"/>
</dbReference>
<keyword evidence="5 6" id="KW-0472">Membrane</keyword>
<keyword evidence="2 6" id="KW-0812">Transmembrane</keyword>
<dbReference type="InParanoid" id="T1FBN4"/>
<dbReference type="Gene3D" id="2.60.40.150">
    <property type="entry name" value="C2 domain"/>
    <property type="match status" value="1"/>
</dbReference>
<dbReference type="OrthoDB" id="10059618at2759"/>
<feature type="domain" description="C2" evidence="7">
    <location>
        <begin position="146"/>
        <end position="293"/>
    </location>
</feature>
<dbReference type="InterPro" id="IPR000008">
    <property type="entry name" value="C2_dom"/>
</dbReference>
<evidence type="ECO:0000256" key="6">
    <source>
        <dbReference type="SAM" id="Phobius"/>
    </source>
</evidence>
<dbReference type="CDD" id="cd04037">
    <property type="entry name" value="C2E_Ferlin"/>
    <property type="match status" value="1"/>
</dbReference>
<evidence type="ECO:0000256" key="3">
    <source>
        <dbReference type="ARBA" id="ARBA00022737"/>
    </source>
</evidence>
<dbReference type="eggNOG" id="KOG1326">
    <property type="taxonomic scope" value="Eukaryota"/>
</dbReference>
<keyword evidence="10" id="KW-1185">Reference proteome</keyword>
<protein>
    <recommendedName>
        <fullName evidence="7">C2 domain-containing protein</fullName>
    </recommendedName>
</protein>
<dbReference type="STRING" id="6412.T1FBN4"/>
<dbReference type="EMBL" id="AMQM01006055">
    <property type="status" value="NOT_ANNOTATED_CDS"/>
    <property type="molecule type" value="Genomic_DNA"/>
</dbReference>
<sequence length="431" mass="49683">MFEVKATLPRDKDLIVRVRDYDLIGSDDTIGETIVDLENRFLTKCRATVGLPQSYCTTGICKWRDSKLPSEILEDFCSNRMKGVAPVYANDERLALHVLNTLPSEYCGYPLVVEHVETRPLFNTLQPGIEQGKIQMWVDIFPILLGPPGPPVDISARKPKNYELRIVIWNTKDVILEETSITGEKMSDIYVKGWIGNPEEKQETDVHYRSLDGEGNFNWRFVFPFQYIPAEQCLVIHEKEHFWSLDKTEHRLPPMLTIQIWDNDKFSKDDFLGSLELNLNSMPNPTKSSSKCTLEQLPQFHKSGNPVKLISLFENKRVKGFWPCFSDESGQADLTGKVEMELELVCGGDIEQKPVGKAREDPNQFPFLDPPKRPETSFFWFTSPWKAFKFIIWKKFKWYFITILVVFFIGLFLFLFFYALPGAAARRIVGG</sequence>
<dbReference type="AlphaFoldDB" id="T1FBN4"/>
<dbReference type="Proteomes" id="UP000015101">
    <property type="component" value="Unassembled WGS sequence"/>
</dbReference>
<name>T1FBN4_HELRO</name>
<reference evidence="10" key="1">
    <citation type="submission" date="2012-12" db="EMBL/GenBank/DDBJ databases">
        <authorList>
            <person name="Hellsten U."/>
            <person name="Grimwood J."/>
            <person name="Chapman J.A."/>
            <person name="Shapiro H."/>
            <person name="Aerts A."/>
            <person name="Otillar R.P."/>
            <person name="Terry A.Y."/>
            <person name="Boore J.L."/>
            <person name="Simakov O."/>
            <person name="Marletaz F."/>
            <person name="Cho S.-J."/>
            <person name="Edsinger-Gonzales E."/>
            <person name="Havlak P."/>
            <person name="Kuo D.-H."/>
            <person name="Larsson T."/>
            <person name="Lv J."/>
            <person name="Arendt D."/>
            <person name="Savage R."/>
            <person name="Osoegawa K."/>
            <person name="de Jong P."/>
            <person name="Lindberg D.R."/>
            <person name="Seaver E.C."/>
            <person name="Weisblat D.A."/>
            <person name="Putnam N.H."/>
            <person name="Grigoriev I.V."/>
            <person name="Rokhsar D.S."/>
        </authorList>
    </citation>
    <scope>NUCLEOTIDE SEQUENCE</scope>
</reference>
<evidence type="ECO:0000256" key="5">
    <source>
        <dbReference type="ARBA" id="ARBA00023136"/>
    </source>
</evidence>
<organism evidence="9 10">
    <name type="scientific">Helobdella robusta</name>
    <name type="common">Californian leech</name>
    <dbReference type="NCBI Taxonomy" id="6412"/>
    <lineage>
        <taxon>Eukaryota</taxon>
        <taxon>Metazoa</taxon>
        <taxon>Spiralia</taxon>
        <taxon>Lophotrochozoa</taxon>
        <taxon>Annelida</taxon>
        <taxon>Clitellata</taxon>
        <taxon>Hirudinea</taxon>
        <taxon>Rhynchobdellida</taxon>
        <taxon>Glossiphoniidae</taxon>
        <taxon>Helobdella</taxon>
    </lineage>
</organism>
<dbReference type="HOGENOM" id="CLU_001183_1_1_1"/>
<dbReference type="KEGG" id="hro:HELRODRAFT_177417"/>
<evidence type="ECO:0000313" key="9">
    <source>
        <dbReference type="EnsemblMetazoa" id="HelroP177417"/>
    </source>
</evidence>
<dbReference type="EMBL" id="KB097222">
    <property type="protein sequence ID" value="ESN98172.1"/>
    <property type="molecule type" value="Genomic_DNA"/>
</dbReference>
<dbReference type="CDD" id="cd08374">
    <property type="entry name" value="C2F_Ferlin"/>
    <property type="match status" value="1"/>
</dbReference>
<reference evidence="9" key="3">
    <citation type="submission" date="2015-06" db="UniProtKB">
        <authorList>
            <consortium name="EnsemblMetazoa"/>
        </authorList>
    </citation>
    <scope>IDENTIFICATION</scope>
</reference>